<evidence type="ECO:0000313" key="2">
    <source>
        <dbReference type="Proteomes" id="UP000487268"/>
    </source>
</evidence>
<dbReference type="EMBL" id="WEGH01000002">
    <property type="protein sequence ID" value="MQY05798.1"/>
    <property type="molecule type" value="Genomic_DNA"/>
</dbReference>
<evidence type="ECO:0000313" key="1">
    <source>
        <dbReference type="EMBL" id="MQY05798.1"/>
    </source>
</evidence>
<gene>
    <name evidence="1" type="ORF">ACRB68_38750</name>
</gene>
<reference evidence="1 2" key="1">
    <citation type="submission" date="2019-10" db="EMBL/GenBank/DDBJ databases">
        <title>Actinomadura rubteroloni sp. nov. and Actinomadura macrotermitis sp. nov., isolated from the gut of fungus growing-termite Macrotermes natalensis.</title>
        <authorList>
            <person name="Benndorf R."/>
            <person name="Martin K."/>
            <person name="Kuefner M."/>
            <person name="De Beer W."/>
            <person name="Kaster A.-K."/>
            <person name="Vollmers J."/>
            <person name="Poulsen M."/>
            <person name="Beemelmanns C."/>
        </authorList>
    </citation>
    <scope>NUCLEOTIDE SEQUENCE [LARGE SCALE GENOMIC DNA]</scope>
    <source>
        <strain evidence="1 2">RB68</strain>
    </source>
</reference>
<dbReference type="RefSeq" id="WP_153534063.1">
    <property type="nucleotide sequence ID" value="NZ_WEGH01000002.1"/>
</dbReference>
<accession>A0A7K0BX93</accession>
<dbReference type="Proteomes" id="UP000487268">
    <property type="component" value="Unassembled WGS sequence"/>
</dbReference>
<keyword evidence="2" id="KW-1185">Reference proteome</keyword>
<comment type="caution">
    <text evidence="1">The sequence shown here is derived from an EMBL/GenBank/DDBJ whole genome shotgun (WGS) entry which is preliminary data.</text>
</comment>
<protein>
    <submittedName>
        <fullName evidence="1">Uncharacterized protein</fullName>
    </submittedName>
</protein>
<organism evidence="1 2">
    <name type="scientific">Actinomadura macrotermitis</name>
    <dbReference type="NCBI Taxonomy" id="2585200"/>
    <lineage>
        <taxon>Bacteria</taxon>
        <taxon>Bacillati</taxon>
        <taxon>Actinomycetota</taxon>
        <taxon>Actinomycetes</taxon>
        <taxon>Streptosporangiales</taxon>
        <taxon>Thermomonosporaceae</taxon>
        <taxon>Actinomadura</taxon>
    </lineage>
</organism>
<name>A0A7K0BX93_9ACTN</name>
<dbReference type="AlphaFoldDB" id="A0A7K0BX93"/>
<proteinExistence type="predicted"/>
<dbReference type="OrthoDB" id="5186309at2"/>
<sequence length="135" mass="14347">MKSIVWLMMGSTGSVPGSLHLADGRLVFEAYGRGALTGGQLRELEARSGRPGLGAHLDADRPGVVFDVPVSAVGGLTFPWYYFGGGMKLKVGDAPYRFSFLQPQNTRMPGDIRGLGDIPGGRAAGKGWKNALRNL</sequence>